<evidence type="ECO:0000256" key="7">
    <source>
        <dbReference type="SAM" id="SignalP"/>
    </source>
</evidence>
<dbReference type="InterPro" id="IPR006657">
    <property type="entry name" value="MoPterin_dinucl-bd_dom"/>
</dbReference>
<comment type="similarity">
    <text evidence="1">Belongs to the prokaryotic molybdopterin-containing oxidoreductase family.</text>
</comment>
<dbReference type="SUPFAM" id="SSF50692">
    <property type="entry name" value="ADC-like"/>
    <property type="match status" value="1"/>
</dbReference>
<dbReference type="InterPro" id="IPR019546">
    <property type="entry name" value="TAT_signal_bac_arc"/>
</dbReference>
<dbReference type="Pfam" id="PF04879">
    <property type="entry name" value="Molybdop_Fe4S4"/>
    <property type="match status" value="1"/>
</dbReference>
<keyword evidence="5" id="KW-0408">Iron</keyword>
<accession>A0ABX0IQ15</accession>
<dbReference type="PROSITE" id="PS51318">
    <property type="entry name" value="TAT"/>
    <property type="match status" value="1"/>
</dbReference>
<name>A0ABX0IQ15_9ACTN</name>
<protein>
    <submittedName>
        <fullName evidence="9">Molybdopterin-dependent oxidoreductase</fullName>
    </submittedName>
</protein>
<reference evidence="9 10" key="1">
    <citation type="submission" date="2019-11" db="EMBL/GenBank/DDBJ databases">
        <title>Eggerthellaceae novel genus isolated from the rectal contents of marmort.</title>
        <authorList>
            <person name="Zhang G."/>
        </authorList>
    </citation>
    <scope>NUCLEOTIDE SEQUENCE [LARGE SCALE GENOMIC DNA]</scope>
    <source>
        <strain evidence="10">zg-886</strain>
    </source>
</reference>
<dbReference type="RefSeq" id="WP_166340513.1">
    <property type="nucleotide sequence ID" value="NZ_WPCR01000019.1"/>
</dbReference>
<feature type="signal peptide" evidence="7">
    <location>
        <begin position="1"/>
        <end position="37"/>
    </location>
</feature>
<evidence type="ECO:0000256" key="3">
    <source>
        <dbReference type="ARBA" id="ARBA00022729"/>
    </source>
</evidence>
<dbReference type="NCBIfam" id="TIGR01409">
    <property type="entry name" value="TAT_signal_seq"/>
    <property type="match status" value="1"/>
</dbReference>
<evidence type="ECO:0000256" key="6">
    <source>
        <dbReference type="ARBA" id="ARBA00023014"/>
    </source>
</evidence>
<dbReference type="Proteomes" id="UP000636394">
    <property type="component" value="Unassembled WGS sequence"/>
</dbReference>
<evidence type="ECO:0000313" key="10">
    <source>
        <dbReference type="Proteomes" id="UP000636394"/>
    </source>
</evidence>
<dbReference type="InterPro" id="IPR006311">
    <property type="entry name" value="TAT_signal"/>
</dbReference>
<keyword evidence="4" id="KW-0560">Oxidoreductase</keyword>
<dbReference type="Gene3D" id="2.40.40.20">
    <property type="match status" value="1"/>
</dbReference>
<sequence length="861" mass="93692">MSKTPTTSAGLTRRSFLKTTTVALGAMAAGSMLTSCAAQPEAAVVEGASYAPGQVPSESEQIFRGVCRPNCFGYCHINVHVKDGKVIKTSRADYADPAYSRICQRGLSHVQRMYNNERVKYPLRRVEGTERGAGQWERITWDEAIEQIVSKMQEYQDAYGPGSVAIALGTSLASSMTGSYTRLLQALSMTMILPSYDQASCWAMTRVAGTHDDWHANERTDLVNAKTIVAWGANITDAQVQQWHFVKEAMQGGTKLVVIDPTFTYLASKADKWVPIRPGSDTALLLGAVNEIFARDAINVPYVQQHTVAPFLVRSDTGRFLRYSEVNAEAAAAKAAQEAAAQKAAAAAREELLPQGELVAGMAYQSVLESMAYDDQPVVIQGGVPVEASKATDPDLYATFDASGVPCTTALSLLKESVASFTPAKVAQLTDIPEDTFAELVDVFLDQPVTHYVGYGPQAYANGLQTTHAGMTMCGLIGNLGYPGASYGSYWLTSTATDVTYNVGAGIGTSPMIIDLELPEVLSTGKFNGKDCPIKMLYVFAGNPLNCSPDTNRWLNDILPKLEFVVTADPMMTDTACYSDLVLPVCQWFEVEQITGMGETACFNYNEKAVDPLYESKSDAEIVHLIAQGFGMGDLFPKTSGEVLQQIHSGEAAEAIGATYEQIKANKEVRFAPTNPYIAFEGGTFPTASGRLEFYAEDPQPRGATHLAPTAEDVALEHLPHWFPPIHAWPESESCQKYPLVCMSERPRYRVHSQWHSVPALRELDPEPTVKMNPADAQGRGIESGMYVECFNDLGHAVAKAVLSNAVRPGTVVYPKGWHRTQFKAGSWSELIPGDFDKFAVNSSFMDTVCDVCPWNEGSDK</sequence>
<organism evidence="9 10">
    <name type="scientific">Xiamenia xianingshaonis</name>
    <dbReference type="NCBI Taxonomy" id="2682776"/>
    <lineage>
        <taxon>Bacteria</taxon>
        <taxon>Bacillati</taxon>
        <taxon>Actinomycetota</taxon>
        <taxon>Coriobacteriia</taxon>
        <taxon>Eggerthellales</taxon>
        <taxon>Eggerthellaceae</taxon>
        <taxon>Xiamenia</taxon>
    </lineage>
</organism>
<keyword evidence="10" id="KW-1185">Reference proteome</keyword>
<dbReference type="SUPFAM" id="SSF53706">
    <property type="entry name" value="Formate dehydrogenase/DMSO reductase, domains 1-3"/>
    <property type="match status" value="1"/>
</dbReference>
<dbReference type="SMART" id="SM00926">
    <property type="entry name" value="Molybdop_Fe4S4"/>
    <property type="match status" value="1"/>
</dbReference>
<evidence type="ECO:0000259" key="8">
    <source>
        <dbReference type="PROSITE" id="PS51669"/>
    </source>
</evidence>
<dbReference type="PANTHER" id="PTHR43742:SF6">
    <property type="entry name" value="OXIDOREDUCTASE YYAE-RELATED"/>
    <property type="match status" value="1"/>
</dbReference>
<proteinExistence type="inferred from homology"/>
<dbReference type="Gene3D" id="3.30.2070.10">
    <property type="entry name" value="Formate dehydrogenase/DMSO reductase"/>
    <property type="match status" value="1"/>
</dbReference>
<evidence type="ECO:0000256" key="1">
    <source>
        <dbReference type="ARBA" id="ARBA00010312"/>
    </source>
</evidence>
<gene>
    <name evidence="9" type="ORF">GMI68_09570</name>
</gene>
<evidence type="ECO:0000256" key="2">
    <source>
        <dbReference type="ARBA" id="ARBA00022723"/>
    </source>
</evidence>
<dbReference type="InterPro" id="IPR009010">
    <property type="entry name" value="Asp_de-COase-like_dom_sf"/>
</dbReference>
<keyword evidence="3 7" id="KW-0732">Signal</keyword>
<dbReference type="Gene3D" id="3.40.50.740">
    <property type="match status" value="1"/>
</dbReference>
<evidence type="ECO:0000256" key="4">
    <source>
        <dbReference type="ARBA" id="ARBA00023002"/>
    </source>
</evidence>
<feature type="domain" description="4Fe-4S Mo/W bis-MGD-type" evidence="8">
    <location>
        <begin position="60"/>
        <end position="117"/>
    </location>
</feature>
<dbReference type="Pfam" id="PF00384">
    <property type="entry name" value="Molybdopterin"/>
    <property type="match status" value="1"/>
</dbReference>
<feature type="chain" id="PRO_5045145818" evidence="7">
    <location>
        <begin position="38"/>
        <end position="861"/>
    </location>
</feature>
<dbReference type="Pfam" id="PF01568">
    <property type="entry name" value="Molydop_binding"/>
    <property type="match status" value="1"/>
</dbReference>
<dbReference type="InterPro" id="IPR006963">
    <property type="entry name" value="Mopterin_OxRdtase_4Fe-4S_dom"/>
</dbReference>
<dbReference type="Gene3D" id="3.40.50.12440">
    <property type="match status" value="2"/>
</dbReference>
<dbReference type="InterPro" id="IPR006656">
    <property type="entry name" value="Mopterin_OxRdtase"/>
</dbReference>
<evidence type="ECO:0000313" key="9">
    <source>
        <dbReference type="EMBL" id="NHM14996.1"/>
    </source>
</evidence>
<dbReference type="Gene3D" id="3.40.228.10">
    <property type="entry name" value="Dimethylsulfoxide Reductase, domain 2"/>
    <property type="match status" value="1"/>
</dbReference>
<dbReference type="PANTHER" id="PTHR43742">
    <property type="entry name" value="TRIMETHYLAMINE-N-OXIDE REDUCTASE"/>
    <property type="match status" value="1"/>
</dbReference>
<dbReference type="PROSITE" id="PS51669">
    <property type="entry name" value="4FE4S_MOW_BIS_MGD"/>
    <property type="match status" value="1"/>
</dbReference>
<dbReference type="EMBL" id="WPCR01000019">
    <property type="protein sequence ID" value="NHM14996.1"/>
    <property type="molecule type" value="Genomic_DNA"/>
</dbReference>
<evidence type="ECO:0000256" key="5">
    <source>
        <dbReference type="ARBA" id="ARBA00023004"/>
    </source>
</evidence>
<keyword evidence="2" id="KW-0479">Metal-binding</keyword>
<comment type="caution">
    <text evidence="9">The sequence shown here is derived from an EMBL/GenBank/DDBJ whole genome shotgun (WGS) entry which is preliminary data.</text>
</comment>
<dbReference type="InterPro" id="IPR050612">
    <property type="entry name" value="Prok_Mopterin_Oxidored"/>
</dbReference>
<keyword evidence="6" id="KW-0411">Iron-sulfur</keyword>